<dbReference type="SUPFAM" id="SSF55073">
    <property type="entry name" value="Nucleotide cyclase"/>
    <property type="match status" value="2"/>
</dbReference>
<keyword evidence="12 15" id="KW-0472">Membrane</keyword>
<dbReference type="SMART" id="SM00044">
    <property type="entry name" value="CYCc"/>
    <property type="match status" value="2"/>
</dbReference>
<feature type="domain" description="Guanylate cyclase" evidence="16">
    <location>
        <begin position="116"/>
        <end position="243"/>
    </location>
</feature>
<dbReference type="Ensembl" id="ENSCSAVT00000002674.1">
    <property type="protein sequence ID" value="ENSCSAVP00000002633.1"/>
    <property type="gene ID" value="ENSCSAVG00000001557.1"/>
</dbReference>
<keyword evidence="8" id="KW-0067">ATP-binding</keyword>
<evidence type="ECO:0000256" key="3">
    <source>
        <dbReference type="ARBA" id="ARBA00004141"/>
    </source>
</evidence>
<keyword evidence="9" id="KW-0460">Magnesium</keyword>
<dbReference type="InterPro" id="IPR018297">
    <property type="entry name" value="A/G_cyclase_CS"/>
</dbReference>
<evidence type="ECO:0000256" key="12">
    <source>
        <dbReference type="ARBA" id="ARBA00023136"/>
    </source>
</evidence>
<comment type="similarity">
    <text evidence="14">Belongs to the adenylyl cyclase class-4/guanylyl cyclase family.</text>
</comment>
<dbReference type="InterPro" id="IPR009398">
    <property type="entry name" value="Adcy_conserved_dom"/>
</dbReference>
<dbReference type="Pfam" id="PF16214">
    <property type="entry name" value="AC_N"/>
    <property type="match status" value="1"/>
</dbReference>
<dbReference type="GO" id="GO:0006171">
    <property type="term" value="P:cAMP biosynthetic process"/>
    <property type="evidence" value="ECO:0007669"/>
    <property type="project" value="UniProtKB-KW"/>
</dbReference>
<dbReference type="PANTHER" id="PTHR45627:SF1">
    <property type="entry name" value="ADENYLATE CYCLASE TYPE 8"/>
    <property type="match status" value="1"/>
</dbReference>
<evidence type="ECO:0000256" key="7">
    <source>
        <dbReference type="ARBA" id="ARBA00022741"/>
    </source>
</evidence>
<evidence type="ECO:0000256" key="8">
    <source>
        <dbReference type="ARBA" id="ARBA00022840"/>
    </source>
</evidence>
<dbReference type="FunFam" id="3.30.70.1230:FF:000114">
    <property type="entry name" value="Adenylate cyclase 8 (brain)"/>
    <property type="match status" value="1"/>
</dbReference>
<keyword evidence="5 15" id="KW-0812">Transmembrane</keyword>
<evidence type="ECO:0000256" key="6">
    <source>
        <dbReference type="ARBA" id="ARBA00022723"/>
    </source>
</evidence>
<dbReference type="InterPro" id="IPR001054">
    <property type="entry name" value="A/G_cyclase"/>
</dbReference>
<sequence length="825" mass="94286">VTSIVLLVICVHVVGVWVSFLIDRSRRGTFLETRECIRTRIKLEKENHNQVTIIKAGNCCVTKLLVERLILSVIPRFIALQMINDISNTIGSFELLPKFGGNLRNPIYVHKYDNVSILYADVKGFTKLSTILTAQELVATLNELFARFDGLAQRHNCLRIKILGDCYYCVCGLPEPRPDHAHSCVNLALEMIEAIRKVRTLYKQKLDMRIGIHTGAVFCGVIGHHKWQFDVWSNDVDIANHMEAGGIPGRVHISQATFNCLGGDYEVEPGFGELRSQFLKANNVTTYLIYQNEHSISLNGVTEVSTSSGKKEAWRGKRAEVNWRAELPFENILRSPNINGRKHNVGFATKSVTSLSLLPRNLAMSVSRRSDYDEINARLERDIASCNFDQLGSSHIKRLSIYYQDSNLEHRYSMLRDDLFKSNLILGVVIMLFLLIIQFLFPPPRYVIIPIVFYMNGMLAVITCAVFLRTHNLCKLVPLVTVCFTYAIMVLVTFQYIFIDHATRYDADKWVDIVSNLTLLFLFSGVLYYQGRRVEFTTKLDFLRKLQAIEEVKGMQNLQNHNYQLLRNILPEHVAQHYLGQNKNHEELYSQAHSCVGIMFASIVNFSSCYSHLDEHEQVIKSLRLLNEIIFDIDNDFCRLNKPCKCALKELMLLCICSPNYLISQERFRCLEKIKTIGSTYMAASGLTPHNAICFRTTDHLCMLAHLALLLKRVIADVNVHSGKDFKLRIGKIKLYIFVAKFNYYFFRFSIRTVAGVIGAKKPQYDIWGLAVNLASRMDSTGMPDTIQVPEDLYNVLKTRGFTFKYRDVTCVKGIGKLKTYYLTG</sequence>
<keyword evidence="6" id="KW-0479">Metal-binding</keyword>
<dbReference type="Gene3D" id="3.30.70.1230">
    <property type="entry name" value="Nucleotide cyclase"/>
    <property type="match status" value="2"/>
</dbReference>
<evidence type="ECO:0000256" key="2">
    <source>
        <dbReference type="ARBA" id="ARBA00001946"/>
    </source>
</evidence>
<evidence type="ECO:0000256" key="15">
    <source>
        <dbReference type="SAM" id="Phobius"/>
    </source>
</evidence>
<dbReference type="GO" id="GO:0035556">
    <property type="term" value="P:intracellular signal transduction"/>
    <property type="evidence" value="ECO:0007669"/>
    <property type="project" value="InterPro"/>
</dbReference>
<dbReference type="GO" id="GO:0007189">
    <property type="term" value="P:adenylate cyclase-activating G protein-coupled receptor signaling pathway"/>
    <property type="evidence" value="ECO:0007669"/>
    <property type="project" value="TreeGrafter"/>
</dbReference>
<dbReference type="InterPro" id="IPR032628">
    <property type="entry name" value="AC_N"/>
</dbReference>
<evidence type="ECO:0000256" key="1">
    <source>
        <dbReference type="ARBA" id="ARBA00001593"/>
    </source>
</evidence>
<evidence type="ECO:0000313" key="17">
    <source>
        <dbReference type="Ensembl" id="ENSCSAVP00000002633.1"/>
    </source>
</evidence>
<keyword evidence="7" id="KW-0547">Nucleotide-binding</keyword>
<dbReference type="InterPro" id="IPR029787">
    <property type="entry name" value="Nucleotide_cyclase"/>
</dbReference>
<name>H2YBD5_CIOSA</name>
<feature type="domain" description="Guanylate cyclase" evidence="16">
    <location>
        <begin position="597"/>
        <end position="779"/>
    </location>
</feature>
<dbReference type="GeneTree" id="ENSGT00940000158742"/>
<dbReference type="PANTHER" id="PTHR45627">
    <property type="entry name" value="ADENYLATE CYCLASE TYPE 1"/>
    <property type="match status" value="1"/>
</dbReference>
<feature type="transmembrane region" description="Helical" evidence="15">
    <location>
        <begin position="6"/>
        <end position="22"/>
    </location>
</feature>
<keyword evidence="10 15" id="KW-1133">Transmembrane helix</keyword>
<proteinExistence type="inferred from homology"/>
<feature type="transmembrane region" description="Helical" evidence="15">
    <location>
        <begin position="476"/>
        <end position="498"/>
    </location>
</feature>
<reference evidence="17" key="3">
    <citation type="submission" date="2025-09" db="UniProtKB">
        <authorList>
            <consortium name="Ensembl"/>
        </authorList>
    </citation>
    <scope>IDENTIFICATION</scope>
</reference>
<dbReference type="HOGENOM" id="CLU_001072_2_5_1"/>
<feature type="transmembrane region" description="Helical" evidence="15">
    <location>
        <begin position="510"/>
        <end position="529"/>
    </location>
</feature>
<keyword evidence="18" id="KW-1185">Reference proteome</keyword>
<evidence type="ECO:0000256" key="10">
    <source>
        <dbReference type="ARBA" id="ARBA00022989"/>
    </source>
</evidence>
<evidence type="ECO:0000256" key="9">
    <source>
        <dbReference type="ARBA" id="ARBA00022842"/>
    </source>
</evidence>
<accession>H2YBD5</accession>
<evidence type="ECO:0000256" key="4">
    <source>
        <dbReference type="ARBA" id="ARBA00012201"/>
    </source>
</evidence>
<reference evidence="17" key="2">
    <citation type="submission" date="2025-08" db="UniProtKB">
        <authorList>
            <consortium name="Ensembl"/>
        </authorList>
    </citation>
    <scope>IDENTIFICATION</scope>
</reference>
<dbReference type="PROSITE" id="PS50125">
    <property type="entry name" value="GUANYLATE_CYCLASE_2"/>
    <property type="match status" value="2"/>
</dbReference>
<dbReference type="Proteomes" id="UP000007875">
    <property type="component" value="Unassembled WGS sequence"/>
</dbReference>
<evidence type="ECO:0000256" key="5">
    <source>
        <dbReference type="ARBA" id="ARBA00022692"/>
    </source>
</evidence>
<dbReference type="GO" id="GO:0005886">
    <property type="term" value="C:plasma membrane"/>
    <property type="evidence" value="ECO:0007669"/>
    <property type="project" value="InterPro"/>
</dbReference>
<evidence type="ECO:0000256" key="14">
    <source>
        <dbReference type="RuleBase" id="RU000405"/>
    </source>
</evidence>
<dbReference type="Pfam" id="PF00211">
    <property type="entry name" value="Guanylate_cyc"/>
    <property type="match status" value="3"/>
</dbReference>
<dbReference type="CDD" id="cd07302">
    <property type="entry name" value="CHD"/>
    <property type="match status" value="2"/>
</dbReference>
<dbReference type="EC" id="4.6.1.1" evidence="4"/>
<dbReference type="Pfam" id="PF06327">
    <property type="entry name" value="Adcy_cons_dom"/>
    <property type="match status" value="1"/>
</dbReference>
<dbReference type="PROSITE" id="PS00452">
    <property type="entry name" value="GUANYLATE_CYCLASE_1"/>
    <property type="match status" value="1"/>
</dbReference>
<evidence type="ECO:0000313" key="18">
    <source>
        <dbReference type="Proteomes" id="UP000007875"/>
    </source>
</evidence>
<protein>
    <recommendedName>
        <fullName evidence="4">adenylate cyclase</fullName>
        <ecNumber evidence="4">4.6.1.1</ecNumber>
    </recommendedName>
</protein>
<comment type="cofactor">
    <cofactor evidence="2">
        <name>Mg(2+)</name>
        <dbReference type="ChEBI" id="CHEBI:18420"/>
    </cofactor>
</comment>
<organism evidence="17 18">
    <name type="scientific">Ciona savignyi</name>
    <name type="common">Pacific transparent sea squirt</name>
    <dbReference type="NCBI Taxonomy" id="51511"/>
    <lineage>
        <taxon>Eukaryota</taxon>
        <taxon>Metazoa</taxon>
        <taxon>Chordata</taxon>
        <taxon>Tunicata</taxon>
        <taxon>Ascidiacea</taxon>
        <taxon>Phlebobranchia</taxon>
        <taxon>Cionidae</taxon>
        <taxon>Ciona</taxon>
    </lineage>
</organism>
<comment type="subcellular location">
    <subcellularLocation>
        <location evidence="3">Membrane</location>
        <topology evidence="3">Multi-pass membrane protein</topology>
    </subcellularLocation>
</comment>
<dbReference type="GO" id="GO:0005524">
    <property type="term" value="F:ATP binding"/>
    <property type="evidence" value="ECO:0007669"/>
    <property type="project" value="UniProtKB-KW"/>
</dbReference>
<keyword evidence="11" id="KW-0115">cAMP biosynthesis</keyword>
<dbReference type="GO" id="GO:0004016">
    <property type="term" value="F:adenylate cyclase activity"/>
    <property type="evidence" value="ECO:0007669"/>
    <property type="project" value="UniProtKB-EC"/>
</dbReference>
<evidence type="ECO:0000259" key="16">
    <source>
        <dbReference type="PROSITE" id="PS50125"/>
    </source>
</evidence>
<feature type="transmembrane region" description="Helical" evidence="15">
    <location>
        <begin position="424"/>
        <end position="441"/>
    </location>
</feature>
<dbReference type="GO" id="GO:0046872">
    <property type="term" value="F:metal ion binding"/>
    <property type="evidence" value="ECO:0007669"/>
    <property type="project" value="UniProtKB-KW"/>
</dbReference>
<dbReference type="AlphaFoldDB" id="H2YBD5"/>
<evidence type="ECO:0000256" key="13">
    <source>
        <dbReference type="ARBA" id="ARBA00023239"/>
    </source>
</evidence>
<comment type="catalytic activity">
    <reaction evidence="1">
        <text>ATP = 3',5'-cyclic AMP + diphosphate</text>
        <dbReference type="Rhea" id="RHEA:15389"/>
        <dbReference type="ChEBI" id="CHEBI:30616"/>
        <dbReference type="ChEBI" id="CHEBI:33019"/>
        <dbReference type="ChEBI" id="CHEBI:58165"/>
        <dbReference type="EC" id="4.6.1.1"/>
    </reaction>
</comment>
<feature type="transmembrane region" description="Helical" evidence="15">
    <location>
        <begin position="447"/>
        <end position="469"/>
    </location>
</feature>
<reference evidence="18" key="1">
    <citation type="submission" date="2003-08" db="EMBL/GenBank/DDBJ databases">
        <authorList>
            <person name="Birren B."/>
            <person name="Nusbaum C."/>
            <person name="Abebe A."/>
            <person name="Abouelleil A."/>
            <person name="Adekoya E."/>
            <person name="Ait-zahra M."/>
            <person name="Allen N."/>
            <person name="Allen T."/>
            <person name="An P."/>
            <person name="Anderson M."/>
            <person name="Anderson S."/>
            <person name="Arachchi H."/>
            <person name="Armbruster J."/>
            <person name="Bachantsang P."/>
            <person name="Baldwin J."/>
            <person name="Barry A."/>
            <person name="Bayul T."/>
            <person name="Blitshsteyn B."/>
            <person name="Bloom T."/>
            <person name="Blye J."/>
            <person name="Boguslavskiy L."/>
            <person name="Borowsky M."/>
            <person name="Boukhgalter B."/>
            <person name="Brunache A."/>
            <person name="Butler J."/>
            <person name="Calixte N."/>
            <person name="Calvo S."/>
            <person name="Camarata J."/>
            <person name="Campo K."/>
            <person name="Chang J."/>
            <person name="Cheshatsang Y."/>
            <person name="Citroen M."/>
            <person name="Collymore A."/>
            <person name="Considine T."/>
            <person name="Cook A."/>
            <person name="Cooke P."/>
            <person name="Corum B."/>
            <person name="Cuomo C."/>
            <person name="David R."/>
            <person name="Dawoe T."/>
            <person name="Degray S."/>
            <person name="Dodge S."/>
            <person name="Dooley K."/>
            <person name="Dorje P."/>
            <person name="Dorjee K."/>
            <person name="Dorris L."/>
            <person name="Duffey N."/>
            <person name="Dupes A."/>
            <person name="Elkins T."/>
            <person name="Engels R."/>
            <person name="Erickson J."/>
            <person name="Farina A."/>
            <person name="Faro S."/>
            <person name="Ferreira P."/>
            <person name="Fischer H."/>
            <person name="Fitzgerald M."/>
            <person name="Foley K."/>
            <person name="Gage D."/>
            <person name="Galagan J."/>
            <person name="Gearin G."/>
            <person name="Gnerre S."/>
            <person name="Gnirke A."/>
            <person name="Goyette A."/>
            <person name="Graham J."/>
            <person name="Grandbois E."/>
            <person name="Gyaltsen K."/>
            <person name="Hafez N."/>
            <person name="Hagopian D."/>
            <person name="Hagos B."/>
            <person name="Hall J."/>
            <person name="Hatcher B."/>
            <person name="Heller A."/>
            <person name="Higgins H."/>
            <person name="Honan T."/>
            <person name="Horn A."/>
            <person name="Houde N."/>
            <person name="Hughes L."/>
            <person name="Hulme W."/>
            <person name="Husby E."/>
            <person name="Iliev I."/>
            <person name="Jaffe D."/>
            <person name="Jones C."/>
            <person name="Kamal M."/>
            <person name="Kamat A."/>
            <person name="Kamvysselis M."/>
            <person name="Karlsson E."/>
            <person name="Kells C."/>
            <person name="Kieu A."/>
            <person name="Kisner P."/>
            <person name="Kodira C."/>
            <person name="Kulbokas E."/>
            <person name="Labutti K."/>
            <person name="Lama D."/>
            <person name="Landers T."/>
            <person name="Leger J."/>
            <person name="Levine S."/>
            <person name="Lewis D."/>
            <person name="Lewis T."/>
            <person name="Lindblad-toh K."/>
            <person name="Liu X."/>
            <person name="Lokyitsang T."/>
            <person name="Lokyitsang Y."/>
            <person name="Lucien O."/>
            <person name="Lui A."/>
            <person name="Ma L.J."/>
            <person name="Mabbitt R."/>
            <person name="Macdonald J."/>
            <person name="Maclean C."/>
            <person name="Major J."/>
            <person name="Manning J."/>
            <person name="Marabella R."/>
            <person name="Maru K."/>
            <person name="Matthews C."/>
            <person name="Mauceli E."/>
            <person name="Mccarthy M."/>
            <person name="Mcdonough S."/>
            <person name="Mcghee T."/>
            <person name="Meldrim J."/>
            <person name="Meneus L."/>
            <person name="Mesirov J."/>
            <person name="Mihalev A."/>
            <person name="Mihova T."/>
            <person name="Mikkelsen T."/>
            <person name="Mlenga V."/>
            <person name="Moru K."/>
            <person name="Mozes J."/>
            <person name="Mulrain L."/>
            <person name="Munson G."/>
            <person name="Naylor J."/>
            <person name="Newes C."/>
            <person name="Nguyen C."/>
            <person name="Nguyen N."/>
            <person name="Nguyen T."/>
            <person name="Nicol R."/>
            <person name="Nielsen C."/>
            <person name="Nizzari M."/>
            <person name="Norbu C."/>
            <person name="Norbu N."/>
            <person name="O'donnell P."/>
            <person name="Okoawo O."/>
            <person name="O'leary S."/>
            <person name="Omotosho B."/>
            <person name="O'neill K."/>
            <person name="Osman S."/>
            <person name="Parker S."/>
            <person name="Perrin D."/>
            <person name="Phunkhang P."/>
            <person name="Piqani B."/>
            <person name="Purcell S."/>
            <person name="Rachupka T."/>
            <person name="Ramasamy U."/>
            <person name="Rameau R."/>
            <person name="Ray V."/>
            <person name="Raymond C."/>
            <person name="Retta R."/>
            <person name="Richardson S."/>
            <person name="Rise C."/>
            <person name="Rodriguez J."/>
            <person name="Rogers J."/>
            <person name="Rogov P."/>
            <person name="Rutman M."/>
            <person name="Schupbach R."/>
            <person name="Seaman C."/>
            <person name="Settipalli S."/>
            <person name="Sharpe T."/>
            <person name="Sheridan J."/>
            <person name="Sherpa N."/>
            <person name="Shi J."/>
            <person name="Smirnov S."/>
            <person name="Smith C."/>
            <person name="Sougnez C."/>
            <person name="Spencer B."/>
            <person name="Stalker J."/>
            <person name="Stange-thomann N."/>
            <person name="Stavropoulos S."/>
            <person name="Stetson K."/>
            <person name="Stone C."/>
            <person name="Stone S."/>
            <person name="Stubbs M."/>
            <person name="Talamas J."/>
            <person name="Tchuinga P."/>
            <person name="Tenzing P."/>
            <person name="Tesfaye S."/>
            <person name="Theodore J."/>
            <person name="Thoulutsang Y."/>
            <person name="Topham K."/>
            <person name="Towey S."/>
            <person name="Tsamla T."/>
            <person name="Tsomo N."/>
            <person name="Vallee D."/>
            <person name="Vassiliev H."/>
            <person name="Venkataraman V."/>
            <person name="Vinson J."/>
            <person name="Vo A."/>
            <person name="Wade C."/>
            <person name="Wang S."/>
            <person name="Wangchuk T."/>
            <person name="Wangdi T."/>
            <person name="Whittaker C."/>
            <person name="Wilkinson J."/>
            <person name="Wu Y."/>
            <person name="Wyman D."/>
            <person name="Yadav S."/>
            <person name="Yang S."/>
            <person name="Yang X."/>
            <person name="Yeager S."/>
            <person name="Yee E."/>
            <person name="Young G."/>
            <person name="Zainoun J."/>
            <person name="Zembeck L."/>
            <person name="Zimmer A."/>
            <person name="Zody M."/>
            <person name="Lander E."/>
        </authorList>
    </citation>
    <scope>NUCLEOTIDE SEQUENCE [LARGE SCALE GENOMIC DNA]</scope>
</reference>
<keyword evidence="13 14" id="KW-0456">Lyase</keyword>
<evidence type="ECO:0000256" key="11">
    <source>
        <dbReference type="ARBA" id="ARBA00022998"/>
    </source>
</evidence>